<reference evidence="12" key="2">
    <citation type="submission" date="2025-08" db="UniProtKB">
        <authorList>
            <consortium name="Ensembl"/>
        </authorList>
    </citation>
    <scope>IDENTIFICATION</scope>
</reference>
<evidence type="ECO:0000313" key="13">
    <source>
        <dbReference type="Proteomes" id="UP000694558"/>
    </source>
</evidence>
<comment type="cofactor">
    <cofactor evidence="1">
        <name>Ca(2+)</name>
        <dbReference type="ChEBI" id="CHEBI:29108"/>
    </cofactor>
</comment>
<evidence type="ECO:0000256" key="7">
    <source>
        <dbReference type="ARBA" id="ARBA00038588"/>
    </source>
</evidence>
<dbReference type="GeneTree" id="ENSGT00940000156468"/>
<dbReference type="FunFam" id="1.10.510.10:FF:000188">
    <property type="entry name" value="CaM kinase-like vesicle-associated, like"/>
    <property type="match status" value="1"/>
</dbReference>
<comment type="similarity">
    <text evidence="3">Belongs to the protein kinase superfamily. CAMK Ser/Thr protein kinase family.</text>
</comment>
<evidence type="ECO:0000256" key="3">
    <source>
        <dbReference type="ARBA" id="ARBA00006692"/>
    </source>
</evidence>
<name>A0A8D3DEN1_SCOMX</name>
<dbReference type="Proteomes" id="UP000694558">
    <property type="component" value="Chromosome 6"/>
</dbReference>
<comment type="subcellular location">
    <subcellularLocation>
        <location evidence="2">Cytoplasmic vesicle membrane</location>
        <topology evidence="2">Peripheral membrane protein</topology>
    </subcellularLocation>
</comment>
<dbReference type="PANTHER" id="PTHR24347">
    <property type="entry name" value="SERINE/THREONINE-PROTEIN KINASE"/>
    <property type="match status" value="1"/>
</dbReference>
<dbReference type="GO" id="GO:0005524">
    <property type="term" value="F:ATP binding"/>
    <property type="evidence" value="ECO:0007669"/>
    <property type="project" value="InterPro"/>
</dbReference>
<comment type="function">
    <text evidence="9">Does not appear to have detectable kinase activity.</text>
</comment>
<evidence type="ECO:0000256" key="8">
    <source>
        <dbReference type="ARBA" id="ARBA00039200"/>
    </source>
</evidence>
<sequence length="373" mass="40987">MPFGCLTIGEKKDYHNPSDVTDKYDLGQVVKSEEFCEIFRAKDKTTMKMYTCKKFLKKDGRKVRKAAKNEIVILKMVKHPNILQLVDLENLVYYNRLKHSKIVISDFHLAKLENGLIKDPCGTPEYLAPEVVGRQRYGRPVDCWATGVIMYILLSGNPPFYDETDDDDYENHDKNLFRKILAGDYEFDSPYWDDISDSAKSLVARLMEVDQDQRLTAQEAINHEWISGGAASDKNIKENVCAQIEKNFARAKWKKAVRVTTIMKRLRAPEQSNSRATSPAAGSPADPADPQAAADPSAPPRGACPGEAPAAATELPAGAEMSQPAAEASPEVSAPAPEPPPQGPAPQEAEPVRCNGEASTTHNASAEAGDEQG</sequence>
<keyword evidence="5" id="KW-0472">Membrane</keyword>
<comment type="subunit">
    <text evidence="7">Interacts with calmodulin, in the presence of calcium.</text>
</comment>
<dbReference type="FunFam" id="3.30.200.20:FF:000155">
    <property type="entry name" value="CaM kinase-like vesicle-associated, like"/>
    <property type="match status" value="1"/>
</dbReference>
<gene>
    <name evidence="12" type="primary">CAMKV</name>
</gene>
<evidence type="ECO:0000256" key="4">
    <source>
        <dbReference type="ARBA" id="ARBA00022860"/>
    </source>
</evidence>
<reference evidence="12" key="1">
    <citation type="submission" date="2023-05" db="EMBL/GenBank/DDBJ databases">
        <title>High-quality long-read genome of Scophthalmus maximus.</title>
        <authorList>
            <person name="Lien S."/>
            <person name="Martinez P."/>
        </authorList>
    </citation>
    <scope>NUCLEOTIDE SEQUENCE [LARGE SCALE GENOMIC DNA]</scope>
</reference>
<dbReference type="Pfam" id="PF00069">
    <property type="entry name" value="Pkinase"/>
    <property type="match status" value="1"/>
</dbReference>
<protein>
    <recommendedName>
        <fullName evidence="8">CaM kinase-like vesicle-associated protein</fullName>
    </recommendedName>
</protein>
<evidence type="ECO:0000313" key="12">
    <source>
        <dbReference type="Ensembl" id="ENSSMAP00000057990.1"/>
    </source>
</evidence>
<dbReference type="GO" id="GO:0030659">
    <property type="term" value="C:cytoplasmic vesicle membrane"/>
    <property type="evidence" value="ECO:0007669"/>
    <property type="project" value="UniProtKB-SubCell"/>
</dbReference>
<dbReference type="Ensembl" id="ENSSMAT00000061997.1">
    <property type="protein sequence ID" value="ENSSMAP00000057990.1"/>
    <property type="gene ID" value="ENSSMAG00000015020.2"/>
</dbReference>
<dbReference type="InterPro" id="IPR000719">
    <property type="entry name" value="Prot_kinase_dom"/>
</dbReference>
<dbReference type="SMART" id="SM00220">
    <property type="entry name" value="S_TKc"/>
    <property type="match status" value="1"/>
</dbReference>
<keyword evidence="6" id="KW-0968">Cytoplasmic vesicle</keyword>
<dbReference type="Gene3D" id="1.10.510.10">
    <property type="entry name" value="Transferase(Phosphotransferase) domain 1"/>
    <property type="match status" value="1"/>
</dbReference>
<dbReference type="GO" id="GO:0005516">
    <property type="term" value="F:calmodulin binding"/>
    <property type="evidence" value="ECO:0007669"/>
    <property type="project" value="UniProtKB-KW"/>
</dbReference>
<dbReference type="AlphaFoldDB" id="A0A8D3DEN1"/>
<feature type="compositionally biased region" description="Low complexity" evidence="10">
    <location>
        <begin position="305"/>
        <end position="335"/>
    </location>
</feature>
<accession>A0A8D3DEN1</accession>
<keyword evidence="4" id="KW-0112">Calmodulin-binding</keyword>
<dbReference type="Gene3D" id="3.30.200.20">
    <property type="entry name" value="Phosphorylase Kinase, domain 1"/>
    <property type="match status" value="1"/>
</dbReference>
<dbReference type="SUPFAM" id="SSF56112">
    <property type="entry name" value="Protein kinase-like (PK-like)"/>
    <property type="match status" value="1"/>
</dbReference>
<evidence type="ECO:0000259" key="11">
    <source>
        <dbReference type="PROSITE" id="PS50011"/>
    </source>
</evidence>
<dbReference type="InterPro" id="IPR011009">
    <property type="entry name" value="Kinase-like_dom_sf"/>
</dbReference>
<evidence type="ECO:0000256" key="2">
    <source>
        <dbReference type="ARBA" id="ARBA00004284"/>
    </source>
</evidence>
<evidence type="ECO:0000256" key="6">
    <source>
        <dbReference type="ARBA" id="ARBA00023329"/>
    </source>
</evidence>
<organism evidence="12 13">
    <name type="scientific">Scophthalmus maximus</name>
    <name type="common">Turbot</name>
    <name type="synonym">Psetta maxima</name>
    <dbReference type="NCBI Taxonomy" id="52904"/>
    <lineage>
        <taxon>Eukaryota</taxon>
        <taxon>Metazoa</taxon>
        <taxon>Chordata</taxon>
        <taxon>Craniata</taxon>
        <taxon>Vertebrata</taxon>
        <taxon>Euteleostomi</taxon>
        <taxon>Actinopterygii</taxon>
        <taxon>Neopterygii</taxon>
        <taxon>Teleostei</taxon>
        <taxon>Neoteleostei</taxon>
        <taxon>Acanthomorphata</taxon>
        <taxon>Carangaria</taxon>
        <taxon>Pleuronectiformes</taxon>
        <taxon>Pleuronectoidei</taxon>
        <taxon>Scophthalmidae</taxon>
        <taxon>Scophthalmus</taxon>
    </lineage>
</organism>
<feature type="compositionally biased region" description="Low complexity" evidence="10">
    <location>
        <begin position="276"/>
        <end position="296"/>
    </location>
</feature>
<proteinExistence type="inferred from homology"/>
<feature type="domain" description="Protein kinase" evidence="11">
    <location>
        <begin position="1"/>
        <end position="226"/>
    </location>
</feature>
<evidence type="ECO:0000256" key="10">
    <source>
        <dbReference type="SAM" id="MobiDB-lite"/>
    </source>
</evidence>
<evidence type="ECO:0000256" key="9">
    <source>
        <dbReference type="ARBA" id="ARBA00055881"/>
    </source>
</evidence>
<dbReference type="GO" id="GO:0004672">
    <property type="term" value="F:protein kinase activity"/>
    <property type="evidence" value="ECO:0007669"/>
    <property type="project" value="InterPro"/>
</dbReference>
<dbReference type="GO" id="GO:0045202">
    <property type="term" value="C:synapse"/>
    <property type="evidence" value="ECO:0007669"/>
    <property type="project" value="UniProtKB-ARBA"/>
</dbReference>
<dbReference type="PROSITE" id="PS50011">
    <property type="entry name" value="PROTEIN_KINASE_DOM"/>
    <property type="match status" value="1"/>
</dbReference>
<feature type="region of interest" description="Disordered" evidence="10">
    <location>
        <begin position="264"/>
        <end position="373"/>
    </location>
</feature>
<evidence type="ECO:0000256" key="5">
    <source>
        <dbReference type="ARBA" id="ARBA00023136"/>
    </source>
</evidence>
<evidence type="ECO:0000256" key="1">
    <source>
        <dbReference type="ARBA" id="ARBA00001913"/>
    </source>
</evidence>